<dbReference type="InterPro" id="IPR028989">
    <property type="entry name" value="RimP_N"/>
</dbReference>
<protein>
    <recommendedName>
        <fullName evidence="3">Ribosome maturation factor RimP</fullName>
    </recommendedName>
</protein>
<evidence type="ECO:0000259" key="4">
    <source>
        <dbReference type="Pfam" id="PF02576"/>
    </source>
</evidence>
<dbReference type="Proteomes" id="UP000575898">
    <property type="component" value="Unassembled WGS sequence"/>
</dbReference>
<comment type="subcellular location">
    <subcellularLocation>
        <location evidence="3">Cytoplasm</location>
    </subcellularLocation>
</comment>
<gene>
    <name evidence="3" type="primary">rimP</name>
    <name evidence="6" type="ORF">HNQ59_000839</name>
</gene>
<proteinExistence type="inferred from homology"/>
<dbReference type="NCBIfam" id="NF000929">
    <property type="entry name" value="PRK00092.2-1"/>
    <property type="match status" value="1"/>
</dbReference>
<dbReference type="SUPFAM" id="SSF75420">
    <property type="entry name" value="YhbC-like, N-terminal domain"/>
    <property type="match status" value="1"/>
</dbReference>
<feature type="domain" description="Ribosome maturation factor RimP N-terminal" evidence="4">
    <location>
        <begin position="7"/>
        <end position="73"/>
    </location>
</feature>
<dbReference type="Gene3D" id="3.30.300.70">
    <property type="entry name" value="RimP-like superfamily, N-terminal"/>
    <property type="match status" value="1"/>
</dbReference>
<accession>A0A840MGP4</accession>
<dbReference type="Pfam" id="PF17384">
    <property type="entry name" value="DUF150_C"/>
    <property type="match status" value="1"/>
</dbReference>
<dbReference type="GO" id="GO:0000028">
    <property type="term" value="P:ribosomal small subunit assembly"/>
    <property type="evidence" value="ECO:0007669"/>
    <property type="project" value="TreeGrafter"/>
</dbReference>
<keyword evidence="2 3" id="KW-0690">Ribosome biogenesis</keyword>
<sequence>MDLRHLLDTTLAGLGYEMVDLELGRGGMIRVFMDSPNGITVDDCVKVSNHLTRMFMVENIDFERLEISSPGLDRVLNKESDFTRFAGQKVKVKVRVPIDRRKMFAGTLLGLEAGRIRLDMDGTAIEIDMTNVDRVRLDPQF</sequence>
<comment type="function">
    <text evidence="3">Required for maturation of 30S ribosomal subunits.</text>
</comment>
<keyword evidence="1 3" id="KW-0963">Cytoplasm</keyword>
<dbReference type="EMBL" id="JACHHY010000004">
    <property type="protein sequence ID" value="MBB5017570.1"/>
    <property type="molecule type" value="Genomic_DNA"/>
</dbReference>
<dbReference type="InterPro" id="IPR035956">
    <property type="entry name" value="RimP_N_sf"/>
</dbReference>
<evidence type="ECO:0000256" key="2">
    <source>
        <dbReference type="ARBA" id="ARBA00022517"/>
    </source>
</evidence>
<evidence type="ECO:0000259" key="5">
    <source>
        <dbReference type="Pfam" id="PF17384"/>
    </source>
</evidence>
<dbReference type="AlphaFoldDB" id="A0A840MGP4"/>
<dbReference type="InterPro" id="IPR028998">
    <property type="entry name" value="RimP_C"/>
</dbReference>
<feature type="domain" description="Ribosome maturation factor RimP C-terminal" evidence="5">
    <location>
        <begin position="76"/>
        <end position="141"/>
    </location>
</feature>
<dbReference type="HAMAP" id="MF_01077">
    <property type="entry name" value="RimP"/>
    <property type="match status" value="1"/>
</dbReference>
<organism evidence="6 7">
    <name type="scientific">Chitinivorax tropicus</name>
    <dbReference type="NCBI Taxonomy" id="714531"/>
    <lineage>
        <taxon>Bacteria</taxon>
        <taxon>Pseudomonadati</taxon>
        <taxon>Pseudomonadota</taxon>
        <taxon>Betaproteobacteria</taxon>
        <taxon>Chitinivorax</taxon>
    </lineage>
</organism>
<dbReference type="CDD" id="cd01734">
    <property type="entry name" value="YlxS_C"/>
    <property type="match status" value="1"/>
</dbReference>
<evidence type="ECO:0000256" key="1">
    <source>
        <dbReference type="ARBA" id="ARBA00022490"/>
    </source>
</evidence>
<dbReference type="RefSeq" id="WP_184035592.1">
    <property type="nucleotide sequence ID" value="NZ_JACHHY010000004.1"/>
</dbReference>
<dbReference type="InterPro" id="IPR003728">
    <property type="entry name" value="Ribosome_maturation_RimP"/>
</dbReference>
<dbReference type="PANTHER" id="PTHR33867">
    <property type="entry name" value="RIBOSOME MATURATION FACTOR RIMP"/>
    <property type="match status" value="1"/>
</dbReference>
<dbReference type="GO" id="GO:0005829">
    <property type="term" value="C:cytosol"/>
    <property type="evidence" value="ECO:0007669"/>
    <property type="project" value="TreeGrafter"/>
</dbReference>
<evidence type="ECO:0000256" key="3">
    <source>
        <dbReference type="HAMAP-Rule" id="MF_01077"/>
    </source>
</evidence>
<dbReference type="Pfam" id="PF02576">
    <property type="entry name" value="RimP_N"/>
    <property type="match status" value="1"/>
</dbReference>
<dbReference type="GO" id="GO:0006412">
    <property type="term" value="P:translation"/>
    <property type="evidence" value="ECO:0007669"/>
    <property type="project" value="TreeGrafter"/>
</dbReference>
<dbReference type="InterPro" id="IPR036847">
    <property type="entry name" value="RimP_C_sf"/>
</dbReference>
<evidence type="ECO:0000313" key="7">
    <source>
        <dbReference type="Proteomes" id="UP000575898"/>
    </source>
</evidence>
<reference evidence="6 7" key="1">
    <citation type="submission" date="2020-08" db="EMBL/GenBank/DDBJ databases">
        <title>Genomic Encyclopedia of Type Strains, Phase IV (KMG-IV): sequencing the most valuable type-strain genomes for metagenomic binning, comparative biology and taxonomic classification.</title>
        <authorList>
            <person name="Goeker M."/>
        </authorList>
    </citation>
    <scope>NUCLEOTIDE SEQUENCE [LARGE SCALE GENOMIC DNA]</scope>
    <source>
        <strain evidence="6 7">DSM 27165</strain>
    </source>
</reference>
<dbReference type="Gene3D" id="2.30.30.180">
    <property type="entry name" value="Ribosome maturation factor RimP, C-terminal domain"/>
    <property type="match status" value="1"/>
</dbReference>
<dbReference type="PANTHER" id="PTHR33867:SF1">
    <property type="entry name" value="RIBOSOME MATURATION FACTOR RIMP"/>
    <property type="match status" value="1"/>
</dbReference>
<keyword evidence="7" id="KW-1185">Reference proteome</keyword>
<comment type="similarity">
    <text evidence="3">Belongs to the RimP family.</text>
</comment>
<evidence type="ECO:0000313" key="6">
    <source>
        <dbReference type="EMBL" id="MBB5017570.1"/>
    </source>
</evidence>
<dbReference type="SUPFAM" id="SSF74942">
    <property type="entry name" value="YhbC-like, C-terminal domain"/>
    <property type="match status" value="1"/>
</dbReference>
<comment type="caution">
    <text evidence="6">The sequence shown here is derived from an EMBL/GenBank/DDBJ whole genome shotgun (WGS) entry which is preliminary data.</text>
</comment>
<name>A0A840MGP4_9PROT</name>